<comment type="similarity">
    <text evidence="2">Belongs to the nucleoplasmin family.</text>
</comment>
<dbReference type="GO" id="GO:0042393">
    <property type="term" value="F:histone binding"/>
    <property type="evidence" value="ECO:0007669"/>
    <property type="project" value="TreeGrafter"/>
</dbReference>
<dbReference type="GO" id="GO:0005737">
    <property type="term" value="C:cytoplasm"/>
    <property type="evidence" value="ECO:0007669"/>
    <property type="project" value="TreeGrafter"/>
</dbReference>
<dbReference type="AlphaFoldDB" id="A0AAW2HL87"/>
<comment type="subcellular location">
    <subcellularLocation>
        <location evidence="1">Nucleus</location>
    </subcellularLocation>
</comment>
<dbReference type="PANTHER" id="PTHR22747:SF18">
    <property type="entry name" value="GEO09167P1-RELATED"/>
    <property type="match status" value="1"/>
</dbReference>
<dbReference type="Pfam" id="PF03066">
    <property type="entry name" value="Nucleoplasmin"/>
    <property type="match status" value="1"/>
</dbReference>
<evidence type="ECO:0000259" key="4">
    <source>
        <dbReference type="Pfam" id="PF03066"/>
    </source>
</evidence>
<evidence type="ECO:0000313" key="5">
    <source>
        <dbReference type="EMBL" id="KAL0270527.1"/>
    </source>
</evidence>
<dbReference type="InterPro" id="IPR036824">
    <property type="entry name" value="Nucleoplasmin_core_dom_sf"/>
</dbReference>
<dbReference type="GO" id="GO:0003723">
    <property type="term" value="F:RNA binding"/>
    <property type="evidence" value="ECO:0007669"/>
    <property type="project" value="TreeGrafter"/>
</dbReference>
<sequence length="123" mass="13407">MNEISLSVKGEHTLILKQALLSSEVPENQVNVVEVETAGYKGNIKLPIITLVGGKQSHVLLDLNFPDPPVTLRLIQGEGPIHISGNHVINAEQYNDDDDDDDDDDLGKFFSLIKAHVLGSLVI</sequence>
<comment type="caution">
    <text evidence="5">The sequence shown here is derived from an EMBL/GenBank/DDBJ whole genome shotgun (WGS) entry which is preliminary data.</text>
</comment>
<dbReference type="PANTHER" id="PTHR22747">
    <property type="entry name" value="NUCLEOPLASMIN"/>
    <property type="match status" value="1"/>
</dbReference>
<keyword evidence="3" id="KW-0539">Nucleus</keyword>
<evidence type="ECO:0000256" key="1">
    <source>
        <dbReference type="ARBA" id="ARBA00004123"/>
    </source>
</evidence>
<dbReference type="Gene3D" id="2.60.120.340">
    <property type="entry name" value="Nucleoplasmin core domain"/>
    <property type="match status" value="1"/>
</dbReference>
<dbReference type="GO" id="GO:0005730">
    <property type="term" value="C:nucleolus"/>
    <property type="evidence" value="ECO:0007669"/>
    <property type="project" value="TreeGrafter"/>
</dbReference>
<evidence type="ECO:0000256" key="3">
    <source>
        <dbReference type="ARBA" id="ARBA00023242"/>
    </source>
</evidence>
<dbReference type="InterPro" id="IPR024057">
    <property type="entry name" value="Nucleoplasmin_core_dom"/>
</dbReference>
<name>A0AAW2HL87_9NEOP</name>
<feature type="domain" description="Nucleoplasmin core" evidence="4">
    <location>
        <begin position="10"/>
        <end position="89"/>
    </location>
</feature>
<proteinExistence type="inferred from homology"/>
<dbReference type="SUPFAM" id="SSF69203">
    <property type="entry name" value="Nucleoplasmin-like core domain"/>
    <property type="match status" value="1"/>
</dbReference>
<reference evidence="5" key="1">
    <citation type="journal article" date="2024" name="Gigascience">
        <title>Chromosome-level genome of the poultry shaft louse Menopon gallinae provides insight into the host-switching and adaptive evolution of parasitic lice.</title>
        <authorList>
            <person name="Xu Y."/>
            <person name="Ma L."/>
            <person name="Liu S."/>
            <person name="Liang Y."/>
            <person name="Liu Q."/>
            <person name="He Z."/>
            <person name="Tian L."/>
            <person name="Duan Y."/>
            <person name="Cai W."/>
            <person name="Li H."/>
            <person name="Song F."/>
        </authorList>
    </citation>
    <scope>NUCLEOTIDE SEQUENCE</scope>
    <source>
        <strain evidence="5">Cailab_2023a</strain>
    </source>
</reference>
<dbReference type="EMBL" id="JARGDH010000004">
    <property type="protein sequence ID" value="KAL0270527.1"/>
    <property type="molecule type" value="Genomic_DNA"/>
</dbReference>
<dbReference type="GO" id="GO:0005654">
    <property type="term" value="C:nucleoplasm"/>
    <property type="evidence" value="ECO:0007669"/>
    <property type="project" value="TreeGrafter"/>
</dbReference>
<accession>A0AAW2HL87</accession>
<organism evidence="5">
    <name type="scientific">Menopon gallinae</name>
    <name type="common">poultry shaft louse</name>
    <dbReference type="NCBI Taxonomy" id="328185"/>
    <lineage>
        <taxon>Eukaryota</taxon>
        <taxon>Metazoa</taxon>
        <taxon>Ecdysozoa</taxon>
        <taxon>Arthropoda</taxon>
        <taxon>Hexapoda</taxon>
        <taxon>Insecta</taxon>
        <taxon>Pterygota</taxon>
        <taxon>Neoptera</taxon>
        <taxon>Paraneoptera</taxon>
        <taxon>Psocodea</taxon>
        <taxon>Troctomorpha</taxon>
        <taxon>Phthiraptera</taxon>
        <taxon>Amblycera</taxon>
        <taxon>Menoponidae</taxon>
        <taxon>Menopon</taxon>
    </lineage>
</organism>
<dbReference type="GO" id="GO:0003682">
    <property type="term" value="F:chromatin binding"/>
    <property type="evidence" value="ECO:0007669"/>
    <property type="project" value="TreeGrafter"/>
</dbReference>
<evidence type="ECO:0000256" key="2">
    <source>
        <dbReference type="ARBA" id="ARBA00010744"/>
    </source>
</evidence>
<dbReference type="InterPro" id="IPR004301">
    <property type="entry name" value="Nucleoplasmin"/>
</dbReference>
<gene>
    <name evidence="5" type="ORF">PYX00_007913</name>
</gene>
<protein>
    <recommendedName>
        <fullName evidence="4">Nucleoplasmin core domain-containing protein</fullName>
    </recommendedName>
</protein>
<dbReference type="GO" id="GO:0006338">
    <property type="term" value="P:chromatin remodeling"/>
    <property type="evidence" value="ECO:0007669"/>
    <property type="project" value="TreeGrafter"/>
</dbReference>